<evidence type="ECO:0000313" key="2">
    <source>
        <dbReference type="Proteomes" id="UP001497623"/>
    </source>
</evidence>
<accession>A0AAV2SM46</accession>
<gene>
    <name evidence="1" type="ORF">MNOR_LOCUS37991</name>
</gene>
<feature type="non-terminal residue" evidence="1">
    <location>
        <position position="173"/>
    </location>
</feature>
<organism evidence="1 2">
    <name type="scientific">Meganyctiphanes norvegica</name>
    <name type="common">Northern krill</name>
    <name type="synonym">Thysanopoda norvegica</name>
    <dbReference type="NCBI Taxonomy" id="48144"/>
    <lineage>
        <taxon>Eukaryota</taxon>
        <taxon>Metazoa</taxon>
        <taxon>Ecdysozoa</taxon>
        <taxon>Arthropoda</taxon>
        <taxon>Crustacea</taxon>
        <taxon>Multicrustacea</taxon>
        <taxon>Malacostraca</taxon>
        <taxon>Eumalacostraca</taxon>
        <taxon>Eucarida</taxon>
        <taxon>Euphausiacea</taxon>
        <taxon>Euphausiidae</taxon>
        <taxon>Meganyctiphanes</taxon>
    </lineage>
</organism>
<name>A0AAV2SM46_MEGNR</name>
<protein>
    <submittedName>
        <fullName evidence="1">Uncharacterized protein</fullName>
    </submittedName>
</protein>
<reference evidence="1 2" key="1">
    <citation type="submission" date="2024-05" db="EMBL/GenBank/DDBJ databases">
        <authorList>
            <person name="Wallberg A."/>
        </authorList>
    </citation>
    <scope>NUCLEOTIDE SEQUENCE [LARGE SCALE GENOMIC DNA]</scope>
</reference>
<dbReference type="Proteomes" id="UP001497623">
    <property type="component" value="Unassembled WGS sequence"/>
</dbReference>
<evidence type="ECO:0000313" key="1">
    <source>
        <dbReference type="EMBL" id="CAL4206059.1"/>
    </source>
</evidence>
<sequence>MTTSKIIQNEFELNPEVVGCLQEEEVNEILHQKEECTQKRVLEEKSLQKDAQEVEDMETSEEIFLDEGCMQIEKNKCMLPVEEPTQEVQEMFLEDGWTEEGKGQEMLHGEENFRKGETQDENTIDKISEVGDCMQYVLQKIINEEQECTEDVQYMPLDEDDIQNNLGNKVNIP</sequence>
<dbReference type="AlphaFoldDB" id="A0AAV2SM46"/>
<proteinExistence type="predicted"/>
<comment type="caution">
    <text evidence="1">The sequence shown here is derived from an EMBL/GenBank/DDBJ whole genome shotgun (WGS) entry which is preliminary data.</text>
</comment>
<keyword evidence="2" id="KW-1185">Reference proteome</keyword>
<dbReference type="EMBL" id="CAXKWB010081711">
    <property type="protein sequence ID" value="CAL4206059.1"/>
    <property type="molecule type" value="Genomic_DNA"/>
</dbReference>